<feature type="domain" description="NADP-dependent oxidoreductase" evidence="3">
    <location>
        <begin position="19"/>
        <end position="321"/>
    </location>
</feature>
<evidence type="ECO:0000259" key="3">
    <source>
        <dbReference type="Pfam" id="PF00248"/>
    </source>
</evidence>
<name>A0AAD7CP92_MYCRO</name>
<dbReference type="PANTHER" id="PTHR43364:SF4">
    <property type="entry name" value="NAD(P)-LINKED OXIDOREDUCTASE SUPERFAMILY PROTEIN"/>
    <property type="match status" value="1"/>
</dbReference>
<dbReference type="SUPFAM" id="SSF51430">
    <property type="entry name" value="NAD(P)-linked oxidoreductase"/>
    <property type="match status" value="1"/>
</dbReference>
<dbReference type="EMBL" id="JARKIE010000303">
    <property type="protein sequence ID" value="KAJ7656190.1"/>
    <property type="molecule type" value="Genomic_DNA"/>
</dbReference>
<evidence type="ECO:0000313" key="5">
    <source>
        <dbReference type="Proteomes" id="UP001221757"/>
    </source>
</evidence>
<evidence type="ECO:0000256" key="2">
    <source>
        <dbReference type="SAM" id="SignalP"/>
    </source>
</evidence>
<dbReference type="Gene3D" id="3.20.20.100">
    <property type="entry name" value="NADP-dependent oxidoreductase domain"/>
    <property type="match status" value="2"/>
</dbReference>
<feature type="signal peptide" evidence="2">
    <location>
        <begin position="1"/>
        <end position="22"/>
    </location>
</feature>
<comment type="caution">
    <text evidence="4">The sequence shown here is derived from an EMBL/GenBank/DDBJ whole genome shotgun (WGS) entry which is preliminary data.</text>
</comment>
<dbReference type="Proteomes" id="UP001221757">
    <property type="component" value="Unassembled WGS sequence"/>
</dbReference>
<evidence type="ECO:0000256" key="1">
    <source>
        <dbReference type="ARBA" id="ARBA00023002"/>
    </source>
</evidence>
<accession>A0AAD7CP92</accession>
<dbReference type="Pfam" id="PF00248">
    <property type="entry name" value="Aldo_ket_red"/>
    <property type="match status" value="1"/>
</dbReference>
<dbReference type="InterPro" id="IPR036812">
    <property type="entry name" value="NAD(P)_OxRdtase_dom_sf"/>
</dbReference>
<keyword evidence="5" id="KW-1185">Reference proteome</keyword>
<dbReference type="GO" id="GO:0016491">
    <property type="term" value="F:oxidoreductase activity"/>
    <property type="evidence" value="ECO:0007669"/>
    <property type="project" value="UniProtKB-KW"/>
</dbReference>
<protein>
    <submittedName>
        <fullName evidence="4">Aryl-alcohol dehydrogenase</fullName>
    </submittedName>
</protein>
<evidence type="ECO:0000313" key="4">
    <source>
        <dbReference type="EMBL" id="KAJ7656190.1"/>
    </source>
</evidence>
<feature type="chain" id="PRO_5042195579" evidence="2">
    <location>
        <begin position="23"/>
        <end position="332"/>
    </location>
</feature>
<dbReference type="AlphaFoldDB" id="A0AAD7CP92"/>
<gene>
    <name evidence="4" type="ORF">B0H17DRAFT_1163381</name>
</gene>
<keyword evidence="2" id="KW-0732">Signal</keyword>
<dbReference type="InterPro" id="IPR050523">
    <property type="entry name" value="AKR_Detox_Biosynth"/>
</dbReference>
<dbReference type="InterPro" id="IPR023210">
    <property type="entry name" value="NADP_OxRdtase_dom"/>
</dbReference>
<organism evidence="4 5">
    <name type="scientific">Mycena rosella</name>
    <name type="common">Pink bonnet</name>
    <name type="synonym">Agaricus rosellus</name>
    <dbReference type="NCBI Taxonomy" id="1033263"/>
    <lineage>
        <taxon>Eukaryota</taxon>
        <taxon>Fungi</taxon>
        <taxon>Dikarya</taxon>
        <taxon>Basidiomycota</taxon>
        <taxon>Agaricomycotina</taxon>
        <taxon>Agaricomycetes</taxon>
        <taxon>Agaricomycetidae</taxon>
        <taxon>Agaricales</taxon>
        <taxon>Marasmiineae</taxon>
        <taxon>Mycenaceae</taxon>
        <taxon>Mycena</taxon>
    </lineage>
</organism>
<proteinExistence type="predicted"/>
<sequence length="332" mass="37384">MARLSHLHLWSSGLKVLQITLGCMLYASKQWESWVLEEEEATKHIKFAYDVGIQTFDIANIYSNGESEVLLGKELKTPGLPREEIVAMTKVRLAVGKTLGTDAMGLFVVGPENIGYVNPWGLSRKHIFDSVKASLKRLQLEYIDILQVHRFDYDIPVAETMQALHAGYVHYAIAHNLTPFISMQNQYSFVHREEEHEMMPTLQHFGVARGAVCRPYSSPDPTKQTVRQGSNTMPADAYFHLGASNSQLGRILIPNLNSVAKKHNAMIPQISLAWVMAKDEVTAPIVGTISLEKLEYLRSKTSSVNAVNVNLTTEEIKYFEEPYTPMAIMAFW</sequence>
<dbReference type="PANTHER" id="PTHR43364">
    <property type="entry name" value="NADH-SPECIFIC METHYLGLYOXAL REDUCTASE-RELATED"/>
    <property type="match status" value="1"/>
</dbReference>
<reference evidence="4" key="1">
    <citation type="submission" date="2023-03" db="EMBL/GenBank/DDBJ databases">
        <title>Massive genome expansion in bonnet fungi (Mycena s.s.) driven by repeated elements and novel gene families across ecological guilds.</title>
        <authorList>
            <consortium name="Lawrence Berkeley National Laboratory"/>
            <person name="Harder C.B."/>
            <person name="Miyauchi S."/>
            <person name="Viragh M."/>
            <person name="Kuo A."/>
            <person name="Thoen E."/>
            <person name="Andreopoulos B."/>
            <person name="Lu D."/>
            <person name="Skrede I."/>
            <person name="Drula E."/>
            <person name="Henrissat B."/>
            <person name="Morin E."/>
            <person name="Kohler A."/>
            <person name="Barry K."/>
            <person name="LaButti K."/>
            <person name="Morin E."/>
            <person name="Salamov A."/>
            <person name="Lipzen A."/>
            <person name="Mereny Z."/>
            <person name="Hegedus B."/>
            <person name="Baldrian P."/>
            <person name="Stursova M."/>
            <person name="Weitz H."/>
            <person name="Taylor A."/>
            <person name="Grigoriev I.V."/>
            <person name="Nagy L.G."/>
            <person name="Martin F."/>
            <person name="Kauserud H."/>
        </authorList>
    </citation>
    <scope>NUCLEOTIDE SEQUENCE</scope>
    <source>
        <strain evidence="4">CBHHK067</strain>
    </source>
</reference>
<keyword evidence="1" id="KW-0560">Oxidoreductase</keyword>